<organism evidence="6 7">
    <name type="scientific">Candidatus Infernicultor aquiphilus</name>
    <dbReference type="NCBI Taxonomy" id="1805029"/>
    <lineage>
        <taxon>Bacteria</taxon>
        <taxon>Pseudomonadati</taxon>
        <taxon>Atribacterota</taxon>
        <taxon>Candidatus Phoenicimicrobiia</taxon>
        <taxon>Candidatus Pheonicimicrobiales</taxon>
        <taxon>Candidatus Phoenicimicrobiaceae</taxon>
        <taxon>Candidatus Infernicultor</taxon>
    </lineage>
</organism>
<dbReference type="InterPro" id="IPR003593">
    <property type="entry name" value="AAA+_ATPase"/>
</dbReference>
<dbReference type="RefSeq" id="WP_406608217.1">
    <property type="nucleotide sequence ID" value="NZ_PFKO01000320.1"/>
</dbReference>
<evidence type="ECO:0000259" key="4">
    <source>
        <dbReference type="PROSITE" id="PS50893"/>
    </source>
</evidence>
<dbReference type="AlphaFoldDB" id="A0A2M7PLV5"/>
<accession>A0A2M7PLV5</accession>
<sequence length="251" mass="27613">MIILKIENLKKFFGGVKAVNGVSIGIEEGEILGVIGPNGAGKTTFFNTICGVYKPDEGKIIFQGKEIQGLTSFQIARLGIARTFQIVKPFADMTVLDNVISAIGINRYKSIWGSFRNSRVIETVSKAKRLLETVELGGYEKEKAGALSLGYIKRLEIARALGINPKIIMLDEPCAGLSHDAIKDFIQLFKKLTIEGLTIMMVEHNMPTAMALCDRMIVLDYGEKIAEGKPKEIQGNEKVIEAYLGKEEEDA</sequence>
<evidence type="ECO:0000313" key="6">
    <source>
        <dbReference type="EMBL" id="PIY31603.1"/>
    </source>
</evidence>
<dbReference type="GO" id="GO:0016887">
    <property type="term" value="F:ATP hydrolysis activity"/>
    <property type="evidence" value="ECO:0007669"/>
    <property type="project" value="InterPro"/>
</dbReference>
<evidence type="ECO:0000256" key="3">
    <source>
        <dbReference type="ARBA" id="ARBA00022840"/>
    </source>
</evidence>
<protein>
    <submittedName>
        <fullName evidence="6">ABC transporter ATP-binding protein</fullName>
    </submittedName>
</protein>
<dbReference type="SUPFAM" id="SSF52540">
    <property type="entry name" value="P-loop containing nucleoside triphosphate hydrolases"/>
    <property type="match status" value="1"/>
</dbReference>
<dbReference type="EMBL" id="PFKO01000320">
    <property type="protein sequence ID" value="PIY31603.1"/>
    <property type="molecule type" value="Genomic_DNA"/>
</dbReference>
<evidence type="ECO:0000256" key="2">
    <source>
        <dbReference type="ARBA" id="ARBA00022741"/>
    </source>
</evidence>
<dbReference type="InterPro" id="IPR032823">
    <property type="entry name" value="BCA_ABC_TP_C"/>
</dbReference>
<feature type="domain" description="ABC transporter" evidence="4">
    <location>
        <begin position="4"/>
        <end position="246"/>
    </location>
</feature>
<keyword evidence="2" id="KW-0547">Nucleotide-binding</keyword>
<gene>
    <name evidence="6" type="ORF">COZ07_08710</name>
    <name evidence="5" type="ORF">COZ58_00235</name>
</gene>
<dbReference type="FunFam" id="3.40.50.300:FF:000421">
    <property type="entry name" value="Branched-chain amino acid ABC transporter ATP-binding protein"/>
    <property type="match status" value="1"/>
</dbReference>
<dbReference type="Gene3D" id="3.40.50.300">
    <property type="entry name" value="P-loop containing nucleotide triphosphate hydrolases"/>
    <property type="match status" value="1"/>
</dbReference>
<dbReference type="Proteomes" id="UP000231493">
    <property type="component" value="Unassembled WGS sequence"/>
</dbReference>
<name>A0A2M7PLV5_9BACT</name>
<dbReference type="CDD" id="cd03219">
    <property type="entry name" value="ABC_Mj1267_LivG_branched"/>
    <property type="match status" value="1"/>
</dbReference>
<evidence type="ECO:0000256" key="1">
    <source>
        <dbReference type="ARBA" id="ARBA00022448"/>
    </source>
</evidence>
<dbReference type="InterPro" id="IPR003439">
    <property type="entry name" value="ABC_transporter-like_ATP-bd"/>
</dbReference>
<accession>A0A2M7KB43</accession>
<keyword evidence="3 6" id="KW-0067">ATP-binding</keyword>
<reference evidence="7 8" key="2">
    <citation type="submission" date="2017-09" db="EMBL/GenBank/DDBJ databases">
        <title>Depth-based differentiation of microbial function through sediment-hosted aquifers and enrichment of novel symbionts in the deep terrestrial subsurface.</title>
        <authorList>
            <person name="Probst A.J."/>
            <person name="Ladd B."/>
            <person name="Jarett J.K."/>
            <person name="Geller-Mcgrath D.E."/>
            <person name="Sieber C.M."/>
            <person name="Emerson J.B."/>
            <person name="Anantharaman K."/>
            <person name="Thomas B.C."/>
            <person name="Malmstrom R."/>
            <person name="Stieglmeier M."/>
            <person name="Klingl A."/>
            <person name="Woyke T."/>
            <person name="Ryan C.M."/>
            <person name="Banfield J.F."/>
        </authorList>
    </citation>
    <scope>NUCLEOTIDE SEQUENCE [LARGE SCALE GENOMIC DNA]</scope>
    <source>
        <strain evidence="6">CG_4_10_14_3_um_filter_34_13</strain>
    </source>
</reference>
<dbReference type="PANTHER" id="PTHR45772">
    <property type="entry name" value="CONSERVED COMPONENT OF ABC TRANSPORTER FOR NATURAL AMINO ACIDS-RELATED"/>
    <property type="match status" value="1"/>
</dbReference>
<evidence type="ECO:0000313" key="5">
    <source>
        <dbReference type="EMBL" id="PIX35361.1"/>
    </source>
</evidence>
<evidence type="ECO:0000313" key="7">
    <source>
        <dbReference type="Proteomes" id="UP000230646"/>
    </source>
</evidence>
<evidence type="ECO:0000313" key="8">
    <source>
        <dbReference type="Proteomes" id="UP000231493"/>
    </source>
</evidence>
<dbReference type="Pfam" id="PF12399">
    <property type="entry name" value="BCA_ABC_TP_C"/>
    <property type="match status" value="1"/>
</dbReference>
<dbReference type="SMART" id="SM00382">
    <property type="entry name" value="AAA"/>
    <property type="match status" value="1"/>
</dbReference>
<dbReference type="InterPro" id="IPR051120">
    <property type="entry name" value="ABC_AA/LPS_Transport"/>
</dbReference>
<dbReference type="PROSITE" id="PS50893">
    <property type="entry name" value="ABC_TRANSPORTER_2"/>
    <property type="match status" value="1"/>
</dbReference>
<dbReference type="GO" id="GO:0005524">
    <property type="term" value="F:ATP binding"/>
    <property type="evidence" value="ECO:0007669"/>
    <property type="project" value="UniProtKB-KW"/>
</dbReference>
<comment type="caution">
    <text evidence="6">The sequence shown here is derived from an EMBL/GenBank/DDBJ whole genome shotgun (WGS) entry which is preliminary data.</text>
</comment>
<dbReference type="GO" id="GO:0005886">
    <property type="term" value="C:plasma membrane"/>
    <property type="evidence" value="ECO:0007669"/>
    <property type="project" value="TreeGrafter"/>
</dbReference>
<dbReference type="InterPro" id="IPR027417">
    <property type="entry name" value="P-loop_NTPase"/>
</dbReference>
<dbReference type="Pfam" id="PF00005">
    <property type="entry name" value="ABC_tran"/>
    <property type="match status" value="1"/>
</dbReference>
<reference evidence="5" key="1">
    <citation type="submission" date="2017-09" db="EMBL/GenBank/DDBJ databases">
        <title>Depth-based differentiation of microbial function through sediment-hosted aquifers and enrichment of novel symbionts in the deep terrestrial subsurface.</title>
        <authorList>
            <person name="Probst A.J."/>
            <person name="Ladd B."/>
            <person name="Jarett J.K."/>
            <person name="Geller-Mcgrath D.E."/>
            <person name="Sieber C.M.K."/>
            <person name="Emerson J.B."/>
            <person name="Anantharaman K."/>
            <person name="Thomas B.C."/>
            <person name="Malmstrom R."/>
            <person name="Stieglmeier M."/>
            <person name="Klingl A."/>
            <person name="Woyke T."/>
            <person name="Ryan C.M."/>
            <person name="Banfield J.F."/>
        </authorList>
    </citation>
    <scope>NUCLEOTIDE SEQUENCE</scope>
    <source>
        <strain evidence="5">CG_4_8_14_3_um_filter_34_18</strain>
    </source>
</reference>
<keyword evidence="1" id="KW-0813">Transport</keyword>
<dbReference type="Proteomes" id="UP000230646">
    <property type="component" value="Unassembled WGS sequence"/>
</dbReference>
<proteinExistence type="predicted"/>
<dbReference type="EMBL" id="PFIP01000007">
    <property type="protein sequence ID" value="PIX35361.1"/>
    <property type="molecule type" value="Genomic_DNA"/>
</dbReference>